<name>A0A2P2QFA1_RHIMU</name>
<organism evidence="1">
    <name type="scientific">Rhizophora mucronata</name>
    <name type="common">Asiatic mangrove</name>
    <dbReference type="NCBI Taxonomy" id="61149"/>
    <lineage>
        <taxon>Eukaryota</taxon>
        <taxon>Viridiplantae</taxon>
        <taxon>Streptophyta</taxon>
        <taxon>Embryophyta</taxon>
        <taxon>Tracheophyta</taxon>
        <taxon>Spermatophyta</taxon>
        <taxon>Magnoliopsida</taxon>
        <taxon>eudicotyledons</taxon>
        <taxon>Gunneridae</taxon>
        <taxon>Pentapetalae</taxon>
        <taxon>rosids</taxon>
        <taxon>fabids</taxon>
        <taxon>Malpighiales</taxon>
        <taxon>Rhizophoraceae</taxon>
        <taxon>Rhizophora</taxon>
    </lineage>
</organism>
<proteinExistence type="predicted"/>
<reference evidence="1" key="1">
    <citation type="submission" date="2018-02" db="EMBL/GenBank/DDBJ databases">
        <title>Rhizophora mucronata_Transcriptome.</title>
        <authorList>
            <person name="Meera S.P."/>
            <person name="Sreeshan A."/>
            <person name="Augustine A."/>
        </authorList>
    </citation>
    <scope>NUCLEOTIDE SEQUENCE</scope>
    <source>
        <tissue evidence="1">Leaf</tissue>
    </source>
</reference>
<accession>A0A2P2QFA1</accession>
<protein>
    <submittedName>
        <fullName evidence="1">Uncharacterized protein</fullName>
    </submittedName>
</protein>
<sequence>MFLMCNLIFVPPTEIFGFYCVILTELSGIRITKPRILDRIMELK</sequence>
<evidence type="ECO:0000313" key="1">
    <source>
        <dbReference type="EMBL" id="MBX65682.1"/>
    </source>
</evidence>
<dbReference type="AlphaFoldDB" id="A0A2P2QFA1"/>
<dbReference type="EMBL" id="GGEC01085198">
    <property type="protein sequence ID" value="MBX65682.1"/>
    <property type="molecule type" value="Transcribed_RNA"/>
</dbReference>